<dbReference type="InterPro" id="IPR029052">
    <property type="entry name" value="Metallo-depent_PP-like"/>
</dbReference>
<dbReference type="PROSITE" id="PS51318">
    <property type="entry name" value="TAT"/>
    <property type="match status" value="1"/>
</dbReference>
<dbReference type="RefSeq" id="WP_343915539.1">
    <property type="nucleotide sequence ID" value="NZ_BAAAJT010000002.1"/>
</dbReference>
<dbReference type="PANTHER" id="PTHR43143">
    <property type="entry name" value="METALLOPHOSPHOESTERASE, CALCINEURIN SUPERFAMILY"/>
    <property type="match status" value="1"/>
</dbReference>
<gene>
    <name evidence="3" type="ORF">ACFSDE_02065</name>
</gene>
<feature type="signal peptide" evidence="1">
    <location>
        <begin position="1"/>
        <end position="27"/>
    </location>
</feature>
<dbReference type="InterPro" id="IPR004843">
    <property type="entry name" value="Calcineurin-like_PHP"/>
</dbReference>
<feature type="domain" description="Calcineurin-like phosphoesterase" evidence="2">
    <location>
        <begin position="253"/>
        <end position="431"/>
    </location>
</feature>
<comment type="caution">
    <text evidence="3">The sequence shown here is derived from an EMBL/GenBank/DDBJ whole genome shotgun (WGS) entry which is preliminary data.</text>
</comment>
<proteinExistence type="predicted"/>
<keyword evidence="1" id="KW-0732">Signal</keyword>
<dbReference type="EMBL" id="JBHUGD010000001">
    <property type="protein sequence ID" value="MFD1945560.1"/>
    <property type="molecule type" value="Genomic_DNA"/>
</dbReference>
<keyword evidence="4" id="KW-1185">Reference proteome</keyword>
<evidence type="ECO:0000256" key="1">
    <source>
        <dbReference type="SAM" id="SignalP"/>
    </source>
</evidence>
<accession>A0ABW4TFZ9</accession>
<dbReference type="SUPFAM" id="SSF56300">
    <property type="entry name" value="Metallo-dependent phosphatases"/>
    <property type="match status" value="1"/>
</dbReference>
<dbReference type="PANTHER" id="PTHR43143:SF1">
    <property type="entry name" value="SERINE_THREONINE-PROTEIN PHOSPHATASE CPPED1"/>
    <property type="match status" value="1"/>
</dbReference>
<feature type="chain" id="PRO_5047423200" evidence="1">
    <location>
        <begin position="28"/>
        <end position="533"/>
    </location>
</feature>
<name>A0ABW4TFZ9_9ACTN</name>
<reference evidence="4" key="1">
    <citation type="journal article" date="2019" name="Int. J. Syst. Evol. Microbiol.">
        <title>The Global Catalogue of Microorganisms (GCM) 10K type strain sequencing project: providing services to taxonomists for standard genome sequencing and annotation.</title>
        <authorList>
            <consortium name="The Broad Institute Genomics Platform"/>
            <consortium name="The Broad Institute Genome Sequencing Center for Infectious Disease"/>
            <person name="Wu L."/>
            <person name="Ma J."/>
        </authorList>
    </citation>
    <scope>NUCLEOTIDE SEQUENCE [LARGE SCALE GENOMIC DNA]</scope>
    <source>
        <strain evidence="4">CGMCC 1.12477</strain>
    </source>
</reference>
<dbReference type="Pfam" id="PF00149">
    <property type="entry name" value="Metallophos"/>
    <property type="match status" value="1"/>
</dbReference>
<protein>
    <submittedName>
        <fullName evidence="3">Metallophosphoesterase</fullName>
    </submittedName>
</protein>
<organism evidence="3 4">
    <name type="scientific">Nocardioides aestuarii</name>
    <dbReference type="NCBI Taxonomy" id="252231"/>
    <lineage>
        <taxon>Bacteria</taxon>
        <taxon>Bacillati</taxon>
        <taxon>Actinomycetota</taxon>
        <taxon>Actinomycetes</taxon>
        <taxon>Propionibacteriales</taxon>
        <taxon>Nocardioidaceae</taxon>
        <taxon>Nocardioides</taxon>
    </lineage>
</organism>
<dbReference type="InterPro" id="IPR051918">
    <property type="entry name" value="STPP_CPPED1"/>
</dbReference>
<dbReference type="Gene3D" id="3.60.21.10">
    <property type="match status" value="1"/>
</dbReference>
<evidence type="ECO:0000259" key="2">
    <source>
        <dbReference type="Pfam" id="PF00149"/>
    </source>
</evidence>
<sequence length="533" mass="58400">MDLTRRHLFRTAGAASAVAALSGAAVAGTGLAARAVAGPRAVTGRLTTLEKTFRISRPNDRGWSRVVAGPGEPHVVRAGLGAPAQRGRASRRTPLLAFAQLSDVHVLDAQSPMRFEREEGVSSSAYRPQEMLTAHVAESMVRRLNRIGVGPVSGVPLALAIQTGDNSDNSQYNEIRWNIDLLDGGEITPDSGDLSRWEGVMDDDPDFYDRYFWHPDGPPAGKKKDVPMTKHGFPRIPGLLDRARAPFQATGLAMPWYAVFGNHDQLVQGNFQQIALWQEKAVSGEKAYKTTVREVTPDPDRRLLSRADTIEEHFTTTGSPVGHGFTEDNRSSGLGYYTFDQGDVRFVVMDTVNENGGQDGSLPESQFAWLEAQLAAATDKLVVAASHHTSWSMGNDRLQTGAEPRVLGPAVVDLLLAHPNVVAWVNGHTHDNQVRPHAREGGGFWEINTASHIDWPQQSRLIELMDNQDGSLSIFCTMVDHAARRRAKTYDGVLRLASLSRQLSANDWQLHTESRGKKNARNVELLLPMPALV</sequence>
<evidence type="ECO:0000313" key="4">
    <source>
        <dbReference type="Proteomes" id="UP001597351"/>
    </source>
</evidence>
<evidence type="ECO:0000313" key="3">
    <source>
        <dbReference type="EMBL" id="MFD1945560.1"/>
    </source>
</evidence>
<dbReference type="Proteomes" id="UP001597351">
    <property type="component" value="Unassembled WGS sequence"/>
</dbReference>
<dbReference type="InterPro" id="IPR006311">
    <property type="entry name" value="TAT_signal"/>
</dbReference>